<dbReference type="InterPro" id="IPR025315">
    <property type="entry name" value="DUF4220"/>
</dbReference>
<feature type="domain" description="DUF4220" evidence="2">
    <location>
        <begin position="50"/>
        <end position="391"/>
    </location>
</feature>
<feature type="transmembrane region" description="Helical" evidence="1">
    <location>
        <begin position="114"/>
        <end position="137"/>
    </location>
</feature>
<feature type="transmembrane region" description="Helical" evidence="1">
    <location>
        <begin position="16"/>
        <end position="33"/>
    </location>
</feature>
<keyword evidence="4" id="KW-1185">Reference proteome</keyword>
<keyword evidence="1" id="KW-0812">Transmembrane</keyword>
<dbReference type="Pfam" id="PF13968">
    <property type="entry name" value="DUF4220"/>
    <property type="match status" value="1"/>
</dbReference>
<organism evidence="3 4">
    <name type="scientific">Hibiscus sabdariffa</name>
    <name type="common">roselle</name>
    <dbReference type="NCBI Taxonomy" id="183260"/>
    <lineage>
        <taxon>Eukaryota</taxon>
        <taxon>Viridiplantae</taxon>
        <taxon>Streptophyta</taxon>
        <taxon>Embryophyta</taxon>
        <taxon>Tracheophyta</taxon>
        <taxon>Spermatophyta</taxon>
        <taxon>Magnoliopsida</taxon>
        <taxon>eudicotyledons</taxon>
        <taxon>Gunneridae</taxon>
        <taxon>Pentapetalae</taxon>
        <taxon>rosids</taxon>
        <taxon>malvids</taxon>
        <taxon>Malvales</taxon>
        <taxon>Malvaceae</taxon>
        <taxon>Malvoideae</taxon>
        <taxon>Hibiscus</taxon>
    </lineage>
</organism>
<name>A0ABR2G650_9ROSI</name>
<dbReference type="EMBL" id="JBBPBM010000002">
    <property type="protein sequence ID" value="KAK8595963.1"/>
    <property type="molecule type" value="Genomic_DNA"/>
</dbReference>
<reference evidence="3 4" key="1">
    <citation type="journal article" date="2024" name="G3 (Bethesda)">
        <title>Genome assembly of Hibiscus sabdariffa L. provides insights into metabolisms of medicinal natural products.</title>
        <authorList>
            <person name="Kim T."/>
        </authorList>
    </citation>
    <scope>NUCLEOTIDE SEQUENCE [LARGE SCALE GENOMIC DNA]</scope>
    <source>
        <strain evidence="3">TK-2024</strain>
        <tissue evidence="3">Old leaves</tissue>
    </source>
</reference>
<feature type="transmembrane region" description="Helical" evidence="1">
    <location>
        <begin position="327"/>
        <end position="354"/>
    </location>
</feature>
<comment type="caution">
    <text evidence="3">The sequence shown here is derived from an EMBL/GenBank/DDBJ whole genome shotgun (WGS) entry which is preliminary data.</text>
</comment>
<keyword evidence="1" id="KW-1133">Transmembrane helix</keyword>
<feature type="transmembrane region" description="Helical" evidence="1">
    <location>
        <begin position="286"/>
        <end position="307"/>
    </location>
</feature>
<accession>A0ABR2G650</accession>
<feature type="transmembrane region" description="Helical" evidence="1">
    <location>
        <begin position="45"/>
        <end position="64"/>
    </location>
</feature>
<dbReference type="InterPro" id="IPR007658">
    <property type="entry name" value="DUF594"/>
</dbReference>
<proteinExistence type="predicted"/>
<protein>
    <recommendedName>
        <fullName evidence="2">DUF4220 domain-containing protein</fullName>
    </recommendedName>
</protein>
<evidence type="ECO:0000313" key="3">
    <source>
        <dbReference type="EMBL" id="KAK8595963.1"/>
    </source>
</evidence>
<dbReference type="Pfam" id="PF04578">
    <property type="entry name" value="DUF594"/>
    <property type="match status" value="1"/>
</dbReference>
<feature type="transmembrane region" description="Helical" evidence="1">
    <location>
        <begin position="84"/>
        <end position="102"/>
    </location>
</feature>
<sequence>MDLVTVIKKLWDAWDVRVMILLSLLLQAILFILGNRRKYTVKPWVGILLWLAYQCADPVAIAALGMLSSSCVRESGVSNTLKGWWASLLLLHLGGPDTITAYSMEDNLLWKRHLLGLVVQVALAVYVVVLSWTTSWLSLLNFPLFLVGVIKYSERTWCLYSATSKDSRQKAPLLDDNFFENIGDCEGQMNQMDVEKVFIAYLWYALMRHDIKNIFSTTINFRSSQARMAEHIGHVVRQTFQLIRRSVEHDDMSRGHYVFDKVAIVSGFMFDMLYTKSAIVFSKLGCILRLINLCCSSLVLVFFFNSFCTGNSPQQYRSRVDICVTGILLAGAVAFEFYGLFLILSSDWFVVLGVREDKNRVLRGVFRWSLLKHREKKRWSDCMGQFNLLRYCQSFRKGTKILQVIGIDELMHKYRNTSFRCIPLSLKKPKNFPNPVLDMMGLGLQRASDISSHFYRGEKALQRYNCRDETMKNTLSMDLSATVIIWHIATDICYAHPMLSPTDERVITCKAISNYMMYLVANKPSMISEDDNFWFDSVSRNLRKKLQPEDDATIDRQLLEKISQEQDVGVPSSFILEQATKVAKVLSSRAEQQWDIMGSVWLEMMHYAAIRCPHVSHLQQLSQGGEILSLYWLLASYNMYNV</sequence>
<keyword evidence="1" id="KW-0472">Membrane</keyword>
<gene>
    <name evidence="3" type="ORF">V6N12_064467</name>
</gene>
<dbReference type="Proteomes" id="UP001472677">
    <property type="component" value="Unassembled WGS sequence"/>
</dbReference>
<dbReference type="PANTHER" id="PTHR31325">
    <property type="entry name" value="OS01G0798800 PROTEIN-RELATED"/>
    <property type="match status" value="1"/>
</dbReference>
<evidence type="ECO:0000256" key="1">
    <source>
        <dbReference type="SAM" id="Phobius"/>
    </source>
</evidence>
<evidence type="ECO:0000313" key="4">
    <source>
        <dbReference type="Proteomes" id="UP001472677"/>
    </source>
</evidence>
<evidence type="ECO:0000259" key="2">
    <source>
        <dbReference type="Pfam" id="PF13968"/>
    </source>
</evidence>